<protein>
    <submittedName>
        <fullName evidence="1">Uncharacterized protein</fullName>
    </submittedName>
</protein>
<proteinExistence type="predicted"/>
<name>A0A4U8UCB8_9HELI</name>
<sequence length="126" mass="14410">MQMDLETLENMGDEEMAGKIVSIVAIIKVFGSNMLGRILSSPLKFAKLIKFSLKVKKEADKIQDKKDMGDKIDSSVAMAKMILEYRKTNPNEMETLFEILEEMVQKYQTNPDIKHEILNLIEKNGK</sequence>
<organism evidence="1 2">
    <name type="scientific">Helicobacter bilis</name>
    <dbReference type="NCBI Taxonomy" id="37372"/>
    <lineage>
        <taxon>Bacteria</taxon>
        <taxon>Pseudomonadati</taxon>
        <taxon>Campylobacterota</taxon>
        <taxon>Epsilonproteobacteria</taxon>
        <taxon>Campylobacterales</taxon>
        <taxon>Helicobacteraceae</taxon>
        <taxon>Helicobacter</taxon>
    </lineage>
</organism>
<comment type="caution">
    <text evidence="1">The sequence shown here is derived from an EMBL/GenBank/DDBJ whole genome shotgun (WGS) entry which is preliminary data.</text>
</comment>
<evidence type="ECO:0000313" key="1">
    <source>
        <dbReference type="EMBL" id="TLE09825.1"/>
    </source>
</evidence>
<dbReference type="AlphaFoldDB" id="A0A4U8UCB8"/>
<reference evidence="1 2" key="1">
    <citation type="journal article" date="2014" name="Genome Announc.">
        <title>Draft genome sequences of eight enterohepatic helicobacter species isolated from both laboratory and wild rodents.</title>
        <authorList>
            <person name="Sheh A."/>
            <person name="Shen Z."/>
            <person name="Fox J.G."/>
        </authorList>
    </citation>
    <scope>NUCLEOTIDE SEQUENCE [LARGE SCALE GENOMIC DNA]</scope>
    <source>
        <strain evidence="1 2">ATCC 49320</strain>
    </source>
</reference>
<dbReference type="Proteomes" id="UP000029857">
    <property type="component" value="Unassembled WGS sequence"/>
</dbReference>
<evidence type="ECO:0000313" key="2">
    <source>
        <dbReference type="Proteomes" id="UP000029857"/>
    </source>
</evidence>
<accession>A0A4U8UCB8</accession>
<gene>
    <name evidence="1" type="ORF">LS79_007170</name>
</gene>
<dbReference type="EMBL" id="JRPJ02000024">
    <property type="protein sequence ID" value="TLE09825.1"/>
    <property type="molecule type" value="Genomic_DNA"/>
</dbReference>